<accession>A0A2P5E5G2</accession>
<dbReference type="AlphaFoldDB" id="A0A2P5E5G2"/>
<sequence>MPSRAFGSVLSSAECGSVLRPLIVAFVLVLVSFVVSLVASVMGGSTILRLFLVDSHLHQD</sequence>
<evidence type="ECO:0000313" key="2">
    <source>
        <dbReference type="EMBL" id="PON80771.1"/>
    </source>
</evidence>
<keyword evidence="1" id="KW-0472">Membrane</keyword>
<keyword evidence="3" id="KW-1185">Reference proteome</keyword>
<proteinExistence type="predicted"/>
<protein>
    <recommendedName>
        <fullName evidence="4">Transmembrane protein</fullName>
    </recommendedName>
</protein>
<keyword evidence="1" id="KW-0812">Transmembrane</keyword>
<evidence type="ECO:0000256" key="1">
    <source>
        <dbReference type="SAM" id="Phobius"/>
    </source>
</evidence>
<reference evidence="3" key="1">
    <citation type="submission" date="2016-06" db="EMBL/GenBank/DDBJ databases">
        <title>Parallel loss of symbiosis genes in relatives of nitrogen-fixing non-legume Parasponia.</title>
        <authorList>
            <person name="Van Velzen R."/>
            <person name="Holmer R."/>
            <person name="Bu F."/>
            <person name="Rutten L."/>
            <person name="Van Zeijl A."/>
            <person name="Liu W."/>
            <person name="Santuari L."/>
            <person name="Cao Q."/>
            <person name="Sharma T."/>
            <person name="Shen D."/>
            <person name="Roswanjaya Y."/>
            <person name="Wardhani T."/>
            <person name="Kalhor M.S."/>
            <person name="Jansen J."/>
            <person name="Van den Hoogen J."/>
            <person name="Gungor B."/>
            <person name="Hartog M."/>
            <person name="Hontelez J."/>
            <person name="Verver J."/>
            <person name="Yang W.-C."/>
            <person name="Schijlen E."/>
            <person name="Repin R."/>
            <person name="Schilthuizen M."/>
            <person name="Schranz E."/>
            <person name="Heidstra R."/>
            <person name="Miyata K."/>
            <person name="Fedorova E."/>
            <person name="Kohlen W."/>
            <person name="Bisseling T."/>
            <person name="Smit S."/>
            <person name="Geurts R."/>
        </authorList>
    </citation>
    <scope>NUCLEOTIDE SEQUENCE [LARGE SCALE GENOMIC DNA]</scope>
    <source>
        <strain evidence="3">cv. WU1-14</strain>
    </source>
</reference>
<dbReference type="Proteomes" id="UP000237105">
    <property type="component" value="Unassembled WGS sequence"/>
</dbReference>
<gene>
    <name evidence="2" type="ORF">PanWU01x14_003270</name>
</gene>
<evidence type="ECO:0008006" key="4">
    <source>
        <dbReference type="Google" id="ProtNLM"/>
    </source>
</evidence>
<evidence type="ECO:0000313" key="3">
    <source>
        <dbReference type="Proteomes" id="UP000237105"/>
    </source>
</evidence>
<comment type="caution">
    <text evidence="2">The sequence shown here is derived from an EMBL/GenBank/DDBJ whole genome shotgun (WGS) entry which is preliminary data.</text>
</comment>
<name>A0A2P5E5G2_PARAD</name>
<feature type="transmembrane region" description="Helical" evidence="1">
    <location>
        <begin position="25"/>
        <end position="52"/>
    </location>
</feature>
<dbReference type="EMBL" id="JXTB01000001">
    <property type="protein sequence ID" value="PON80771.1"/>
    <property type="molecule type" value="Genomic_DNA"/>
</dbReference>
<keyword evidence="1" id="KW-1133">Transmembrane helix</keyword>
<organism evidence="2 3">
    <name type="scientific">Parasponia andersonii</name>
    <name type="common">Sponia andersonii</name>
    <dbReference type="NCBI Taxonomy" id="3476"/>
    <lineage>
        <taxon>Eukaryota</taxon>
        <taxon>Viridiplantae</taxon>
        <taxon>Streptophyta</taxon>
        <taxon>Embryophyta</taxon>
        <taxon>Tracheophyta</taxon>
        <taxon>Spermatophyta</taxon>
        <taxon>Magnoliopsida</taxon>
        <taxon>eudicotyledons</taxon>
        <taxon>Gunneridae</taxon>
        <taxon>Pentapetalae</taxon>
        <taxon>rosids</taxon>
        <taxon>fabids</taxon>
        <taxon>Rosales</taxon>
        <taxon>Cannabaceae</taxon>
        <taxon>Parasponia</taxon>
    </lineage>
</organism>